<feature type="region of interest" description="Disordered" evidence="1">
    <location>
        <begin position="589"/>
        <end position="625"/>
    </location>
</feature>
<dbReference type="RefSeq" id="XP_002950659.1">
    <property type="nucleotide sequence ID" value="XM_002950613.1"/>
</dbReference>
<feature type="region of interest" description="Disordered" evidence="1">
    <location>
        <begin position="357"/>
        <end position="423"/>
    </location>
</feature>
<dbReference type="GeneID" id="9617854"/>
<feature type="compositionally biased region" description="Pro residues" evidence="1">
    <location>
        <begin position="264"/>
        <end position="275"/>
    </location>
</feature>
<evidence type="ECO:0000313" key="3">
    <source>
        <dbReference type="Proteomes" id="UP000001058"/>
    </source>
</evidence>
<evidence type="ECO:0000256" key="1">
    <source>
        <dbReference type="SAM" id="MobiDB-lite"/>
    </source>
</evidence>
<dbReference type="InParanoid" id="D8TW22"/>
<protein>
    <submittedName>
        <fullName evidence="2">Uncharacterized protein</fullName>
    </submittedName>
</protein>
<proteinExistence type="predicted"/>
<dbReference type="Proteomes" id="UP000001058">
    <property type="component" value="Unassembled WGS sequence"/>
</dbReference>
<organism evidence="3">
    <name type="scientific">Volvox carteri f. nagariensis</name>
    <dbReference type="NCBI Taxonomy" id="3068"/>
    <lineage>
        <taxon>Eukaryota</taxon>
        <taxon>Viridiplantae</taxon>
        <taxon>Chlorophyta</taxon>
        <taxon>core chlorophytes</taxon>
        <taxon>Chlorophyceae</taxon>
        <taxon>CS clade</taxon>
        <taxon>Chlamydomonadales</taxon>
        <taxon>Volvocaceae</taxon>
        <taxon>Volvox</taxon>
    </lineage>
</organism>
<name>D8TW22_VOLCA</name>
<evidence type="ECO:0000313" key="2">
    <source>
        <dbReference type="EMBL" id="EFJ48405.1"/>
    </source>
</evidence>
<feature type="compositionally biased region" description="Low complexity" evidence="1">
    <location>
        <begin position="294"/>
        <end position="307"/>
    </location>
</feature>
<accession>D8TW22</accession>
<keyword evidence="3" id="KW-1185">Reference proteome</keyword>
<dbReference type="OrthoDB" id="553359at2759"/>
<reference evidence="2 3" key="1">
    <citation type="journal article" date="2010" name="Science">
        <title>Genomic analysis of organismal complexity in the multicellular green alga Volvox carteri.</title>
        <authorList>
            <person name="Prochnik S.E."/>
            <person name="Umen J."/>
            <person name="Nedelcu A.M."/>
            <person name="Hallmann A."/>
            <person name="Miller S.M."/>
            <person name="Nishii I."/>
            <person name="Ferris P."/>
            <person name="Kuo A."/>
            <person name="Mitros T."/>
            <person name="Fritz-Laylin L.K."/>
            <person name="Hellsten U."/>
            <person name="Chapman J."/>
            <person name="Simakov O."/>
            <person name="Rensing S.A."/>
            <person name="Terry A."/>
            <person name="Pangilinan J."/>
            <person name="Kapitonov V."/>
            <person name="Jurka J."/>
            <person name="Salamov A."/>
            <person name="Shapiro H."/>
            <person name="Schmutz J."/>
            <person name="Grimwood J."/>
            <person name="Lindquist E."/>
            <person name="Lucas S."/>
            <person name="Grigoriev I.V."/>
            <person name="Schmitt R."/>
            <person name="Kirk D."/>
            <person name="Rokhsar D.S."/>
        </authorList>
    </citation>
    <scope>NUCLEOTIDE SEQUENCE [LARGE SCALE GENOMIC DNA]</scope>
    <source>
        <strain evidence="3">f. Nagariensis / Eve</strain>
    </source>
</reference>
<feature type="region of interest" description="Disordered" evidence="1">
    <location>
        <begin position="260"/>
        <end position="339"/>
    </location>
</feature>
<feature type="compositionally biased region" description="Low complexity" evidence="1">
    <location>
        <begin position="399"/>
        <end position="408"/>
    </location>
</feature>
<dbReference type="AlphaFoldDB" id="D8TW22"/>
<feature type="compositionally biased region" description="Pro residues" evidence="1">
    <location>
        <begin position="314"/>
        <end position="326"/>
    </location>
</feature>
<gene>
    <name evidence="2" type="ORF">VOLCADRAFT_91053</name>
</gene>
<dbReference type="KEGG" id="vcn:VOLCADRAFT_91053"/>
<sequence length="702" mass="72926">MGIEHEARLLNPPGRYDSDVMVWRELPQHAASAGAPNTEAATPRASSSWVPELAIPGVVGSAAAAATTMGRSAVAAPIASGPYRNVTLAASPPEHPQEYSPQLPLQTLQLPRRSLLPPNPQQPLPQQQQQQIELVPVAAAARSAECMSGQSLPGYPADYNGYRGMPCSEPNNAASSRCLPGSESSCGPYPFGLDRHAAGLGADNPLWESSAQMASGVSYVSSAAAAAGAGAGAAADSWMGHDGRFVEDHKVRVNPTALARVPALRPPPPPPPSPFLPEIAVAPTPGFEPPRRPLLPQQQQQQQQQLGMHGGMPGGPPPPPPPPPPGSGQQSRQPWAPLPRYGQLGLLHHHHRAALPPTTLCNIPPRGLRSPDLQAASEDGGTEVDGERGGGGEEEEAAGDGTAGSVDGVHVHHGSRGGSGTIRTGLEKAMGARMIGPAADGRVKKDATRRGETREVKHKVAKDPVLGSGGKGGNVRPTVVSAKPAKALPPYRPWREAATVQATRSTAGMARELDGALPVTCNYIDGWFLLRHQLVACDCVGCVGPNENGKRVCWTLVGFEEHAGSAPPATHKIAVAAAIADAVERKGAPVAAVGTPHSKSPPAPGGEAAKRPRLDITATTGPRAEPLEAETATVDDDYSFTDDKAGRFEVGIVNPDVDVSGWEGLEPVVKRPDSVLCQPAWLQVCSLIAEKAQGSGGPPQLS</sequence>
<dbReference type="EMBL" id="GL378340">
    <property type="protein sequence ID" value="EFJ48405.1"/>
    <property type="molecule type" value="Genomic_DNA"/>
</dbReference>